<comment type="caution">
    <text evidence="2">The sequence shown here is derived from an EMBL/GenBank/DDBJ whole genome shotgun (WGS) entry which is preliminary data.</text>
</comment>
<organism evidence="2 3">
    <name type="scientific">Telluria aromaticivorans</name>
    <dbReference type="NCBI Taxonomy" id="2725995"/>
    <lineage>
        <taxon>Bacteria</taxon>
        <taxon>Pseudomonadati</taxon>
        <taxon>Pseudomonadota</taxon>
        <taxon>Betaproteobacteria</taxon>
        <taxon>Burkholderiales</taxon>
        <taxon>Oxalobacteraceae</taxon>
        <taxon>Telluria group</taxon>
        <taxon>Telluria</taxon>
    </lineage>
</organism>
<feature type="region of interest" description="Disordered" evidence="1">
    <location>
        <begin position="1"/>
        <end position="38"/>
    </location>
</feature>
<evidence type="ECO:0000313" key="3">
    <source>
        <dbReference type="Proteomes" id="UP000533905"/>
    </source>
</evidence>
<feature type="compositionally biased region" description="Polar residues" evidence="1">
    <location>
        <begin position="11"/>
        <end position="26"/>
    </location>
</feature>
<dbReference type="RefSeq" id="WP_171088068.1">
    <property type="nucleotide sequence ID" value="NZ_JABAIV010000010.1"/>
</dbReference>
<dbReference type="EMBL" id="JABAIV010000010">
    <property type="protein sequence ID" value="NNG25533.1"/>
    <property type="molecule type" value="Genomic_DNA"/>
</dbReference>
<name>A0A7Y2K3K0_9BURK</name>
<evidence type="ECO:0000313" key="2">
    <source>
        <dbReference type="EMBL" id="NNG25533.1"/>
    </source>
</evidence>
<gene>
    <name evidence="2" type="ORF">HGB41_21350</name>
</gene>
<dbReference type="Proteomes" id="UP000533905">
    <property type="component" value="Unassembled WGS sequence"/>
</dbReference>
<accession>A0A7Y2K3K0</accession>
<feature type="compositionally biased region" description="Basic and acidic residues" evidence="1">
    <location>
        <begin position="1"/>
        <end position="10"/>
    </location>
</feature>
<proteinExistence type="predicted"/>
<sequence length="233" mass="26319">MSAKSDRDNRSNQLNPNNDAYYSSRGSEWPGEDDDIGVGRRVRDIGDELSRSFAREEHRRYLQERDRPEVGTYVGIFVGLDGTTALVPIKLSANPFMGHRDGARARNEDFAELVVGEIGRQLILRWGCPLALRTVLDSDGNDMFWSGYQYPTGCDSANRVQNERLWSEHGEKAIANARALLSCSAELRKLQNSNGQFIEANPDLARLWNHDKLKKIAERLFADHLLIADKEAD</sequence>
<reference evidence="2 3" key="1">
    <citation type="submission" date="2020-04" db="EMBL/GenBank/DDBJ databases">
        <title>Massilia sp. nov., a cold adapted bacteria isolated from Arctic soil.</title>
        <authorList>
            <person name="Son J."/>
            <person name="Ka J.-O."/>
        </authorList>
    </citation>
    <scope>NUCLEOTIDE SEQUENCE [LARGE SCALE GENOMIC DNA]</scope>
    <source>
        <strain evidence="2 3">ML15P13</strain>
    </source>
</reference>
<keyword evidence="3" id="KW-1185">Reference proteome</keyword>
<dbReference type="AlphaFoldDB" id="A0A7Y2K3K0"/>
<protein>
    <submittedName>
        <fullName evidence="2">Uncharacterized protein</fullName>
    </submittedName>
</protein>
<evidence type="ECO:0000256" key="1">
    <source>
        <dbReference type="SAM" id="MobiDB-lite"/>
    </source>
</evidence>